<dbReference type="Pfam" id="PF00370">
    <property type="entry name" value="FGGY_N"/>
    <property type="match status" value="1"/>
</dbReference>
<dbReference type="EMBL" id="AWWI01000182">
    <property type="protein sequence ID" value="PIL13772.1"/>
    <property type="molecule type" value="Genomic_DNA"/>
</dbReference>
<dbReference type="GO" id="GO:0016301">
    <property type="term" value="F:kinase activity"/>
    <property type="evidence" value="ECO:0007669"/>
    <property type="project" value="UniProtKB-KW"/>
</dbReference>
<organism evidence="5 6">
    <name type="scientific">Puniceibacterium antarcticum</name>
    <dbReference type="NCBI Taxonomy" id="1206336"/>
    <lineage>
        <taxon>Bacteria</taxon>
        <taxon>Pseudomonadati</taxon>
        <taxon>Pseudomonadota</taxon>
        <taxon>Alphaproteobacteria</taxon>
        <taxon>Rhodobacterales</taxon>
        <taxon>Paracoccaceae</taxon>
        <taxon>Puniceibacterium</taxon>
    </lineage>
</organism>
<keyword evidence="6" id="KW-1185">Reference proteome</keyword>
<evidence type="ECO:0000256" key="1">
    <source>
        <dbReference type="ARBA" id="ARBA00009156"/>
    </source>
</evidence>
<evidence type="ECO:0000313" key="6">
    <source>
        <dbReference type="Proteomes" id="UP000231259"/>
    </source>
</evidence>
<dbReference type="Proteomes" id="UP000231259">
    <property type="component" value="Unassembled WGS sequence"/>
</dbReference>
<proteinExistence type="inferred from homology"/>
<comment type="similarity">
    <text evidence="1">Belongs to the FGGY kinase family.</text>
</comment>
<comment type="caution">
    <text evidence="5">The sequence shown here is derived from an EMBL/GenBank/DDBJ whole genome shotgun (WGS) entry which is preliminary data.</text>
</comment>
<dbReference type="InterPro" id="IPR050406">
    <property type="entry name" value="FGGY_Carb_Kinase"/>
</dbReference>
<evidence type="ECO:0000256" key="2">
    <source>
        <dbReference type="ARBA" id="ARBA00022679"/>
    </source>
</evidence>
<dbReference type="AlphaFoldDB" id="A0A2G8QWW1"/>
<keyword evidence="3" id="KW-0418">Kinase</keyword>
<dbReference type="GO" id="GO:0005975">
    <property type="term" value="P:carbohydrate metabolic process"/>
    <property type="evidence" value="ECO:0007669"/>
    <property type="project" value="InterPro"/>
</dbReference>
<dbReference type="InterPro" id="IPR043129">
    <property type="entry name" value="ATPase_NBD"/>
</dbReference>
<dbReference type="SUPFAM" id="SSF53067">
    <property type="entry name" value="Actin-like ATPase domain"/>
    <property type="match status" value="1"/>
</dbReference>
<dbReference type="InterPro" id="IPR018484">
    <property type="entry name" value="FGGY_N"/>
</dbReference>
<dbReference type="PANTHER" id="PTHR43095:SF5">
    <property type="entry name" value="XYLULOSE KINASE"/>
    <property type="match status" value="1"/>
</dbReference>
<evidence type="ECO:0000256" key="3">
    <source>
        <dbReference type="ARBA" id="ARBA00022777"/>
    </source>
</evidence>
<accession>A0A2G8QWW1</accession>
<dbReference type="PANTHER" id="PTHR43095">
    <property type="entry name" value="SUGAR KINASE"/>
    <property type="match status" value="1"/>
</dbReference>
<keyword evidence="2" id="KW-0808">Transferase</keyword>
<evidence type="ECO:0000313" key="5">
    <source>
        <dbReference type="EMBL" id="PIL13772.1"/>
    </source>
</evidence>
<dbReference type="Gene3D" id="3.30.420.40">
    <property type="match status" value="1"/>
</dbReference>
<evidence type="ECO:0000259" key="4">
    <source>
        <dbReference type="Pfam" id="PF00370"/>
    </source>
</evidence>
<name>A0A2G8QWW1_9RHOB</name>
<gene>
    <name evidence="5" type="ORF">P775_27805</name>
</gene>
<sequence>MRMSRHIAVIDVGKTNATLALVDAATLNEIAVVTRPNRILHGPPWPHFDLEGHWGFFIEGLRTVRTEHGVDAISITTHGAAAVLLDAAGGSAALMLNYEHDGPDALAAEYDTLWPRFEQTGAPRPGAGLNPGAQLHWMLRTDPGLEARLAHVVTYPQYWGYRLTGVLASDVTSLGCHSDLWQPFAARASDLVAKLGMSGRLAPPRPASDVLGVVTPDIAALTGLAPDTPVACGIHDPTLRSIRMC</sequence>
<protein>
    <recommendedName>
        <fullName evidence="4">Carbohydrate kinase FGGY N-terminal domain-containing protein</fullName>
    </recommendedName>
</protein>
<feature type="domain" description="Carbohydrate kinase FGGY N-terminal" evidence="4">
    <location>
        <begin position="129"/>
        <end position="237"/>
    </location>
</feature>
<reference evidence="5 6" key="1">
    <citation type="submission" date="2013-09" db="EMBL/GenBank/DDBJ databases">
        <title>Genome sequencing of Phaeobacter antarcticus sp. nov. SM1211.</title>
        <authorList>
            <person name="Zhang X.-Y."/>
            <person name="Liu C."/>
            <person name="Chen X.-L."/>
            <person name="Xie B.-B."/>
            <person name="Qin Q.-L."/>
            <person name="Rong J.-C."/>
            <person name="Zhang Y.-Z."/>
        </authorList>
    </citation>
    <scope>NUCLEOTIDE SEQUENCE [LARGE SCALE GENOMIC DNA]</scope>
    <source>
        <strain evidence="5 6">SM1211</strain>
    </source>
</reference>